<name>A0A517VS79_9PLAN</name>
<evidence type="ECO:0000313" key="3">
    <source>
        <dbReference type="EMBL" id="QDT95872.1"/>
    </source>
</evidence>
<evidence type="ECO:0000313" key="4">
    <source>
        <dbReference type="Proteomes" id="UP000318704"/>
    </source>
</evidence>
<dbReference type="Proteomes" id="UP000318704">
    <property type="component" value="Chromosome"/>
</dbReference>
<dbReference type="KEGG" id="gaw:V144x_13200"/>
<feature type="region of interest" description="Disordered" evidence="1">
    <location>
        <begin position="146"/>
        <end position="191"/>
    </location>
</feature>
<organism evidence="3 4">
    <name type="scientific">Gimesia aquarii</name>
    <dbReference type="NCBI Taxonomy" id="2527964"/>
    <lineage>
        <taxon>Bacteria</taxon>
        <taxon>Pseudomonadati</taxon>
        <taxon>Planctomycetota</taxon>
        <taxon>Planctomycetia</taxon>
        <taxon>Planctomycetales</taxon>
        <taxon>Planctomycetaceae</taxon>
        <taxon>Gimesia</taxon>
    </lineage>
</organism>
<feature type="compositionally biased region" description="Basic and acidic residues" evidence="1">
    <location>
        <begin position="167"/>
        <end position="191"/>
    </location>
</feature>
<keyword evidence="2" id="KW-0812">Transmembrane</keyword>
<feature type="transmembrane region" description="Helical" evidence="2">
    <location>
        <begin position="27"/>
        <end position="44"/>
    </location>
</feature>
<protein>
    <submittedName>
        <fullName evidence="3">Uncharacterized protein</fullName>
    </submittedName>
</protein>
<dbReference type="AlphaFoldDB" id="A0A517VS79"/>
<evidence type="ECO:0000256" key="1">
    <source>
        <dbReference type="SAM" id="MobiDB-lite"/>
    </source>
</evidence>
<proteinExistence type="predicted"/>
<keyword evidence="2" id="KW-1133">Transmembrane helix</keyword>
<keyword evidence="2" id="KW-0472">Membrane</keyword>
<reference evidence="3 4" key="1">
    <citation type="submission" date="2019-03" db="EMBL/GenBank/DDBJ databases">
        <title>Deep-cultivation of Planctomycetes and their phenomic and genomic characterization uncovers novel biology.</title>
        <authorList>
            <person name="Wiegand S."/>
            <person name="Jogler M."/>
            <person name="Boedeker C."/>
            <person name="Pinto D."/>
            <person name="Vollmers J."/>
            <person name="Rivas-Marin E."/>
            <person name="Kohn T."/>
            <person name="Peeters S.H."/>
            <person name="Heuer A."/>
            <person name="Rast P."/>
            <person name="Oberbeckmann S."/>
            <person name="Bunk B."/>
            <person name="Jeske O."/>
            <person name="Meyerdierks A."/>
            <person name="Storesund J.E."/>
            <person name="Kallscheuer N."/>
            <person name="Luecker S."/>
            <person name="Lage O.M."/>
            <person name="Pohl T."/>
            <person name="Merkel B.J."/>
            <person name="Hornburger P."/>
            <person name="Mueller R.-W."/>
            <person name="Bruemmer F."/>
            <person name="Labrenz M."/>
            <person name="Spormann A.M."/>
            <person name="Op den Camp H."/>
            <person name="Overmann J."/>
            <person name="Amann R."/>
            <person name="Jetten M.S.M."/>
            <person name="Mascher T."/>
            <person name="Medema M.H."/>
            <person name="Devos D.P."/>
            <person name="Kaster A.-K."/>
            <person name="Ovreas L."/>
            <person name="Rohde M."/>
            <person name="Galperin M.Y."/>
            <person name="Jogler C."/>
        </authorList>
    </citation>
    <scope>NUCLEOTIDE SEQUENCE [LARGE SCALE GENOMIC DNA]</scope>
    <source>
        <strain evidence="3 4">V144</strain>
    </source>
</reference>
<dbReference type="EMBL" id="CP037920">
    <property type="protein sequence ID" value="QDT95872.1"/>
    <property type="molecule type" value="Genomic_DNA"/>
</dbReference>
<accession>A0A517VS79</accession>
<gene>
    <name evidence="3" type="ORF">V144x_13200</name>
</gene>
<evidence type="ECO:0000256" key="2">
    <source>
        <dbReference type="SAM" id="Phobius"/>
    </source>
</evidence>
<dbReference type="RefSeq" id="WP_144983056.1">
    <property type="nucleotide sequence ID" value="NZ_CP037920.1"/>
</dbReference>
<sequence length="191" mass="21161">MNQDQNDENAVQTNSGSPHKRNPLERILVWGGITVLIVIVAIEYRAKQNYDASVSALQEVANGIRDVSIDEARQLMIGFSQKEGPRPNDQGLNTYHYQWFSLFKGGTYQLTLIENGDQTLNSFDGPAFAEDPDILAAKIKEANTDIGESNPPLIGNALPQDSPVENGTKEDVSEKQETPQKKKSNENDFLN</sequence>